<evidence type="ECO:0008006" key="14">
    <source>
        <dbReference type="Google" id="ProtNLM"/>
    </source>
</evidence>
<evidence type="ECO:0000256" key="7">
    <source>
        <dbReference type="ARBA" id="ARBA00023170"/>
    </source>
</evidence>
<feature type="domain" description="Nuclear receptor" evidence="10">
    <location>
        <begin position="34"/>
        <end position="107"/>
    </location>
</feature>
<dbReference type="Proteomes" id="UP000245119">
    <property type="component" value="Linkage Group LG7"/>
</dbReference>
<dbReference type="GO" id="GO:0030154">
    <property type="term" value="P:cell differentiation"/>
    <property type="evidence" value="ECO:0007669"/>
    <property type="project" value="TreeGrafter"/>
</dbReference>
<dbReference type="GO" id="GO:0008270">
    <property type="term" value="F:zinc ion binding"/>
    <property type="evidence" value="ECO:0007669"/>
    <property type="project" value="UniProtKB-KW"/>
</dbReference>
<dbReference type="SUPFAM" id="SSF57716">
    <property type="entry name" value="Glucocorticoid receptor-like (DNA-binding domain)"/>
    <property type="match status" value="1"/>
</dbReference>
<dbReference type="PANTHER" id="PTHR24082">
    <property type="entry name" value="NUCLEAR HORMONE RECEPTOR"/>
    <property type="match status" value="1"/>
</dbReference>
<dbReference type="PROSITE" id="PS51843">
    <property type="entry name" value="NR_LBD"/>
    <property type="match status" value="1"/>
</dbReference>
<dbReference type="InterPro" id="IPR035500">
    <property type="entry name" value="NHR-like_dom_sf"/>
</dbReference>
<dbReference type="Pfam" id="PF00105">
    <property type="entry name" value="zf-C4"/>
    <property type="match status" value="1"/>
</dbReference>
<dbReference type="PROSITE" id="PS00031">
    <property type="entry name" value="NUCLEAR_REC_DBD_1"/>
    <property type="match status" value="1"/>
</dbReference>
<protein>
    <recommendedName>
        <fullName evidence="14">Nuclear receptor domain-containing protein</fullName>
    </recommendedName>
</protein>
<evidence type="ECO:0000256" key="4">
    <source>
        <dbReference type="ARBA" id="ARBA00023015"/>
    </source>
</evidence>
<dbReference type="GO" id="GO:0045944">
    <property type="term" value="P:positive regulation of transcription by RNA polymerase II"/>
    <property type="evidence" value="ECO:0007669"/>
    <property type="project" value="TreeGrafter"/>
</dbReference>
<keyword evidence="5" id="KW-0238">DNA-binding</keyword>
<evidence type="ECO:0000256" key="6">
    <source>
        <dbReference type="ARBA" id="ARBA00023163"/>
    </source>
</evidence>
<comment type="caution">
    <text evidence="12">The sequence shown here is derived from an EMBL/GenBank/DDBJ whole genome shotgun (WGS) entry which is preliminary data.</text>
</comment>
<keyword evidence="8" id="KW-0539">Nucleus</keyword>
<sequence>MDSPESCENASFDDSDCKSMSDIVESTVNDSKKDKLCLVCGDKALGYNFNAVSCESCKAFFRRNAHKTLRGRCEGKCNVNVESRAFCKRCRLAKCFSVGMRKEMILNDEQKEMRKQKIIFNKLRRQGQMPPQDTYSSSPRDLDPTSTVTSDCRTSKLGSLKLQGLFRKRENSLSQGSSSPSSSPGSGKELLCPSWLESQEQVAEVLSQIDDKHRHLIEEVQFAMEESSFLATTSTSLKALPTNPTEFINVAECFVRKLIKVAKHILAFRTLNKDDQIALLKGAVVDIMMLRSAVNYNPFTETWSLSTLECLTRRPSVDAECGTSMDVSDSASSSQARLSAELLKKGSPETRTCS</sequence>
<dbReference type="Gene3D" id="3.30.50.10">
    <property type="entry name" value="Erythroid Transcription Factor GATA-1, subunit A"/>
    <property type="match status" value="1"/>
</dbReference>
<keyword evidence="1" id="KW-0479">Metal-binding</keyword>
<accession>A0A2T7P2X6</accession>
<evidence type="ECO:0000256" key="9">
    <source>
        <dbReference type="SAM" id="MobiDB-lite"/>
    </source>
</evidence>
<keyword evidence="3" id="KW-0862">Zinc</keyword>
<dbReference type="InterPro" id="IPR001723">
    <property type="entry name" value="Nuclear_hrmn_rcpt"/>
</dbReference>
<evidence type="ECO:0000259" key="10">
    <source>
        <dbReference type="PROSITE" id="PS51030"/>
    </source>
</evidence>
<evidence type="ECO:0000256" key="1">
    <source>
        <dbReference type="ARBA" id="ARBA00022723"/>
    </source>
</evidence>
<keyword evidence="4" id="KW-0805">Transcription regulation</keyword>
<dbReference type="PRINTS" id="PR00398">
    <property type="entry name" value="STRDHORMONER"/>
</dbReference>
<dbReference type="PRINTS" id="PR00047">
    <property type="entry name" value="STROIDFINGER"/>
</dbReference>
<dbReference type="SUPFAM" id="SSF48508">
    <property type="entry name" value="Nuclear receptor ligand-binding domain"/>
    <property type="match status" value="1"/>
</dbReference>
<evidence type="ECO:0000259" key="11">
    <source>
        <dbReference type="PROSITE" id="PS51843"/>
    </source>
</evidence>
<evidence type="ECO:0000256" key="5">
    <source>
        <dbReference type="ARBA" id="ARBA00023125"/>
    </source>
</evidence>
<evidence type="ECO:0000256" key="3">
    <source>
        <dbReference type="ARBA" id="ARBA00022833"/>
    </source>
</evidence>
<dbReference type="EMBL" id="PZQS01000007">
    <property type="protein sequence ID" value="PVD27785.1"/>
    <property type="molecule type" value="Genomic_DNA"/>
</dbReference>
<dbReference type="InterPro" id="IPR050234">
    <property type="entry name" value="Nuclear_hormone_rcpt_NR1"/>
</dbReference>
<organism evidence="12 13">
    <name type="scientific">Pomacea canaliculata</name>
    <name type="common">Golden apple snail</name>
    <dbReference type="NCBI Taxonomy" id="400727"/>
    <lineage>
        <taxon>Eukaryota</taxon>
        <taxon>Metazoa</taxon>
        <taxon>Spiralia</taxon>
        <taxon>Lophotrochozoa</taxon>
        <taxon>Mollusca</taxon>
        <taxon>Gastropoda</taxon>
        <taxon>Caenogastropoda</taxon>
        <taxon>Architaenioglossa</taxon>
        <taxon>Ampullarioidea</taxon>
        <taxon>Ampullariidae</taxon>
        <taxon>Pomacea</taxon>
    </lineage>
</organism>
<evidence type="ECO:0000313" key="13">
    <source>
        <dbReference type="Proteomes" id="UP000245119"/>
    </source>
</evidence>
<dbReference type="InterPro" id="IPR001628">
    <property type="entry name" value="Znf_hrmn_rcpt"/>
</dbReference>
<keyword evidence="7" id="KW-0675">Receptor</keyword>
<keyword evidence="6" id="KW-0804">Transcription</keyword>
<dbReference type="PROSITE" id="PS51030">
    <property type="entry name" value="NUCLEAR_REC_DBD_2"/>
    <property type="match status" value="1"/>
</dbReference>
<dbReference type="GO" id="GO:0004879">
    <property type="term" value="F:nuclear receptor activity"/>
    <property type="evidence" value="ECO:0007669"/>
    <property type="project" value="TreeGrafter"/>
</dbReference>
<feature type="region of interest" description="Disordered" evidence="9">
    <location>
        <begin position="170"/>
        <end position="190"/>
    </location>
</feature>
<feature type="compositionally biased region" description="Polar residues" evidence="9">
    <location>
        <begin position="129"/>
        <end position="152"/>
    </location>
</feature>
<evidence type="ECO:0000256" key="2">
    <source>
        <dbReference type="ARBA" id="ARBA00022771"/>
    </source>
</evidence>
<dbReference type="SMART" id="SM00399">
    <property type="entry name" value="ZnF_C4"/>
    <property type="match status" value="1"/>
</dbReference>
<proteinExistence type="predicted"/>
<keyword evidence="2" id="KW-0863">Zinc-finger</keyword>
<feature type="domain" description="NR LBD" evidence="11">
    <location>
        <begin position="212"/>
        <end position="354"/>
    </location>
</feature>
<evidence type="ECO:0000313" key="12">
    <source>
        <dbReference type="EMBL" id="PVD27785.1"/>
    </source>
</evidence>
<evidence type="ECO:0000256" key="8">
    <source>
        <dbReference type="ARBA" id="ARBA00023242"/>
    </source>
</evidence>
<name>A0A2T7P2X6_POMCA</name>
<feature type="compositionally biased region" description="Low complexity" evidence="9">
    <location>
        <begin position="172"/>
        <end position="187"/>
    </location>
</feature>
<dbReference type="AlphaFoldDB" id="A0A2T7P2X6"/>
<dbReference type="InterPro" id="IPR000536">
    <property type="entry name" value="Nucl_hrmn_rcpt_lig-bd"/>
</dbReference>
<gene>
    <name evidence="12" type="ORF">C0Q70_12958</name>
</gene>
<reference evidence="12 13" key="1">
    <citation type="submission" date="2018-04" db="EMBL/GenBank/DDBJ databases">
        <title>The genome of golden apple snail Pomacea canaliculata provides insight into stress tolerance and invasive adaptation.</title>
        <authorList>
            <person name="Liu C."/>
            <person name="Liu B."/>
            <person name="Ren Y."/>
            <person name="Zhang Y."/>
            <person name="Wang H."/>
            <person name="Li S."/>
            <person name="Jiang F."/>
            <person name="Yin L."/>
            <person name="Zhang G."/>
            <person name="Qian W."/>
            <person name="Fan W."/>
        </authorList>
    </citation>
    <scope>NUCLEOTIDE SEQUENCE [LARGE SCALE GENOMIC DNA]</scope>
    <source>
        <strain evidence="12">SZHN2017</strain>
        <tissue evidence="12">Muscle</tissue>
    </source>
</reference>
<dbReference type="Pfam" id="PF00104">
    <property type="entry name" value="Hormone_recep"/>
    <property type="match status" value="1"/>
</dbReference>
<dbReference type="PANTHER" id="PTHR24082:SF283">
    <property type="entry name" value="NUCLEAR HORMONE RECEPTOR HR96"/>
    <property type="match status" value="1"/>
</dbReference>
<dbReference type="Gene3D" id="1.10.565.10">
    <property type="entry name" value="Retinoid X Receptor"/>
    <property type="match status" value="1"/>
</dbReference>
<dbReference type="InterPro" id="IPR013088">
    <property type="entry name" value="Znf_NHR/GATA"/>
</dbReference>
<feature type="region of interest" description="Disordered" evidence="9">
    <location>
        <begin position="122"/>
        <end position="152"/>
    </location>
</feature>
<dbReference type="OrthoDB" id="6352325at2759"/>
<dbReference type="GO" id="GO:0000122">
    <property type="term" value="P:negative regulation of transcription by RNA polymerase II"/>
    <property type="evidence" value="ECO:0007669"/>
    <property type="project" value="TreeGrafter"/>
</dbReference>
<dbReference type="GO" id="GO:0000978">
    <property type="term" value="F:RNA polymerase II cis-regulatory region sequence-specific DNA binding"/>
    <property type="evidence" value="ECO:0007669"/>
    <property type="project" value="TreeGrafter"/>
</dbReference>
<keyword evidence="13" id="KW-1185">Reference proteome</keyword>